<sequence length="58" mass="6746">MSIETERQLNRRCIELQDEIIRWGEKAQWALEQDDTGWWGDVLGGIVKRGKLMAEKGT</sequence>
<organism evidence="1 2">
    <name type="scientific">Mycobacteroides abscessus 1948</name>
    <dbReference type="NCBI Taxonomy" id="1299323"/>
    <lineage>
        <taxon>Bacteria</taxon>
        <taxon>Bacillati</taxon>
        <taxon>Actinomycetota</taxon>
        <taxon>Actinomycetes</taxon>
        <taxon>Mycobacteriales</taxon>
        <taxon>Mycobacteriaceae</taxon>
        <taxon>Mycobacteroides</taxon>
        <taxon>Mycobacteroides abscessus</taxon>
    </lineage>
</organism>
<name>A0A829QBP7_9MYCO</name>
<protein>
    <submittedName>
        <fullName evidence="1">Uncharacterized protein</fullName>
    </submittedName>
</protein>
<dbReference type="EMBL" id="JAOH01000002">
    <property type="protein sequence ID" value="EUA60271.1"/>
    <property type="molecule type" value="Genomic_DNA"/>
</dbReference>
<gene>
    <name evidence="1" type="ORF">I542_0402</name>
</gene>
<accession>A0A829QBP7</accession>
<comment type="caution">
    <text evidence="1">The sequence shown here is derived from an EMBL/GenBank/DDBJ whole genome shotgun (WGS) entry which is preliminary data.</text>
</comment>
<dbReference type="AlphaFoldDB" id="A0A829QBP7"/>
<evidence type="ECO:0000313" key="1">
    <source>
        <dbReference type="EMBL" id="EUA60271.1"/>
    </source>
</evidence>
<reference evidence="1 2" key="1">
    <citation type="submission" date="2013-12" db="EMBL/GenBank/DDBJ databases">
        <authorList>
            <person name="Zelazny A."/>
            <person name="Olivier K."/>
            <person name="Holland S."/>
            <person name="Lenaerts A."/>
            <person name="Ordway D."/>
            <person name="DeGroote M.A."/>
            <person name="Parker T."/>
            <person name="Sizemore C."/>
            <person name="Tallon L.J."/>
            <person name="Sadzewicz L.K."/>
            <person name="Sengamalay N."/>
            <person name="Fraser C.M."/>
            <person name="Hine E."/>
            <person name="Shefchek K.A."/>
            <person name="Das S.P."/>
            <person name="Tettelin H."/>
        </authorList>
    </citation>
    <scope>NUCLEOTIDE SEQUENCE [LARGE SCALE GENOMIC DNA]</scope>
    <source>
        <strain evidence="1 2">1948</strain>
    </source>
</reference>
<evidence type="ECO:0000313" key="2">
    <source>
        <dbReference type="Proteomes" id="UP000021210"/>
    </source>
</evidence>
<proteinExistence type="predicted"/>
<dbReference type="Proteomes" id="UP000021210">
    <property type="component" value="Unassembled WGS sequence"/>
</dbReference>